<dbReference type="EMBL" id="JACRSY010000001">
    <property type="protein sequence ID" value="MBC8577928.1"/>
    <property type="molecule type" value="Genomic_DNA"/>
</dbReference>
<dbReference type="InterPro" id="IPR037522">
    <property type="entry name" value="HD_GYP_dom"/>
</dbReference>
<sequence>MRDLPVKQKMFFGSVYICTLIALGYNLIHCKVTVGVENYAGLIFFIVITGLTESVTLYFNKISFSTTFAVTLATYILFGPFEALLISIGGFLIRVLKIDNDTYKHLFNTPWYGTLFNCSMYSISLLIAHCIVDYILARFSYTASKLVISVILFSIIYAIINKMIVASMMKIYTGQSLIYCFMKDIKLALLNYIIMIPFGVILVHLYTQYSYWGIIFILFPVLLVKYTFTYYADSQSQFIQTVESLMNAIEARDNYTEGHSHRVAEVAAILAERMGFNEWKIEKLRIGAMLHDVGKIGISDAILNKPGQLTEEEFTIIKSHPIIGEGIIKGIKNFDDIKMIVRHHHERFDGKGYPDGKKGDELPLEVYIIQIADAIDAMASDRPYRKGLPKDVIIKIIEENMGSQFHPNVARAYLEIAQDSTKLDQIWE</sequence>
<feature type="transmembrane region" description="Helical" evidence="1">
    <location>
        <begin position="72"/>
        <end position="93"/>
    </location>
</feature>
<keyword evidence="1" id="KW-1133">Transmembrane helix</keyword>
<feature type="transmembrane region" description="Helical" evidence="1">
    <location>
        <begin position="185"/>
        <end position="203"/>
    </location>
</feature>
<organism evidence="4 5">
    <name type="scientific">Zhenhengia yiwuensis</name>
    <dbReference type="NCBI Taxonomy" id="2763666"/>
    <lineage>
        <taxon>Bacteria</taxon>
        <taxon>Bacillati</taxon>
        <taxon>Bacillota</taxon>
        <taxon>Clostridia</taxon>
        <taxon>Lachnospirales</taxon>
        <taxon>Lachnospiraceae</taxon>
        <taxon>Zhenhengia</taxon>
    </lineage>
</organism>
<keyword evidence="5" id="KW-1185">Reference proteome</keyword>
<keyword evidence="1" id="KW-0812">Transmembrane</keyword>
<dbReference type="NCBIfam" id="TIGR00277">
    <property type="entry name" value="HDIG"/>
    <property type="match status" value="1"/>
</dbReference>
<evidence type="ECO:0000313" key="5">
    <source>
        <dbReference type="Proteomes" id="UP000655830"/>
    </source>
</evidence>
<feature type="domain" description="HD" evidence="2">
    <location>
        <begin position="256"/>
        <end position="378"/>
    </location>
</feature>
<accession>A0A926ICR4</accession>
<dbReference type="Pfam" id="PF13487">
    <property type="entry name" value="HD_5"/>
    <property type="match status" value="1"/>
</dbReference>
<dbReference type="PROSITE" id="PS51832">
    <property type="entry name" value="HD_GYP"/>
    <property type="match status" value="1"/>
</dbReference>
<evidence type="ECO:0000256" key="1">
    <source>
        <dbReference type="SAM" id="Phobius"/>
    </source>
</evidence>
<dbReference type="PROSITE" id="PS51831">
    <property type="entry name" value="HD"/>
    <property type="match status" value="1"/>
</dbReference>
<dbReference type="PANTHER" id="PTHR43155:SF2">
    <property type="entry name" value="CYCLIC DI-GMP PHOSPHODIESTERASE PA4108"/>
    <property type="match status" value="1"/>
</dbReference>
<dbReference type="SMART" id="SM00471">
    <property type="entry name" value="HDc"/>
    <property type="match status" value="1"/>
</dbReference>
<evidence type="ECO:0000313" key="4">
    <source>
        <dbReference type="EMBL" id="MBC8577928.1"/>
    </source>
</evidence>
<dbReference type="PANTHER" id="PTHR43155">
    <property type="entry name" value="CYCLIC DI-GMP PHOSPHODIESTERASE PA4108-RELATED"/>
    <property type="match status" value="1"/>
</dbReference>
<name>A0A926ICR4_9FIRM</name>
<reference evidence="4" key="1">
    <citation type="submission" date="2020-08" db="EMBL/GenBank/DDBJ databases">
        <title>Genome public.</title>
        <authorList>
            <person name="Liu C."/>
            <person name="Sun Q."/>
        </authorList>
    </citation>
    <scope>NUCLEOTIDE SEQUENCE</scope>
    <source>
        <strain evidence="4">NSJ-12</strain>
    </source>
</reference>
<proteinExistence type="predicted"/>
<dbReference type="SUPFAM" id="SSF109604">
    <property type="entry name" value="HD-domain/PDEase-like"/>
    <property type="match status" value="1"/>
</dbReference>
<feature type="transmembrane region" description="Helical" evidence="1">
    <location>
        <begin position="40"/>
        <end position="60"/>
    </location>
</feature>
<feature type="transmembrane region" description="Helical" evidence="1">
    <location>
        <begin position="209"/>
        <end position="228"/>
    </location>
</feature>
<dbReference type="Proteomes" id="UP000655830">
    <property type="component" value="Unassembled WGS sequence"/>
</dbReference>
<evidence type="ECO:0000259" key="2">
    <source>
        <dbReference type="PROSITE" id="PS51831"/>
    </source>
</evidence>
<keyword evidence="1" id="KW-0472">Membrane</keyword>
<feature type="transmembrane region" description="Helical" evidence="1">
    <location>
        <begin position="114"/>
        <end position="137"/>
    </location>
</feature>
<dbReference type="AlphaFoldDB" id="A0A926ICR4"/>
<dbReference type="Gene3D" id="1.10.3210.10">
    <property type="entry name" value="Hypothetical protein af1432"/>
    <property type="match status" value="1"/>
</dbReference>
<comment type="caution">
    <text evidence="4">The sequence shown here is derived from an EMBL/GenBank/DDBJ whole genome shotgun (WGS) entry which is preliminary data.</text>
</comment>
<feature type="domain" description="HD-GYP" evidence="3">
    <location>
        <begin position="234"/>
        <end position="428"/>
    </location>
</feature>
<feature type="transmembrane region" description="Helical" evidence="1">
    <location>
        <begin position="12"/>
        <end position="28"/>
    </location>
</feature>
<dbReference type="InterPro" id="IPR003607">
    <property type="entry name" value="HD/PDEase_dom"/>
</dbReference>
<feature type="transmembrane region" description="Helical" evidence="1">
    <location>
        <begin position="143"/>
        <end position="164"/>
    </location>
</feature>
<dbReference type="InterPro" id="IPR006674">
    <property type="entry name" value="HD_domain"/>
</dbReference>
<dbReference type="RefSeq" id="WP_249331071.1">
    <property type="nucleotide sequence ID" value="NZ_JACRSY010000001.1"/>
</dbReference>
<dbReference type="InterPro" id="IPR006675">
    <property type="entry name" value="HDIG_dom"/>
</dbReference>
<gene>
    <name evidence="4" type="ORF">H8718_00040</name>
</gene>
<evidence type="ECO:0000259" key="3">
    <source>
        <dbReference type="PROSITE" id="PS51832"/>
    </source>
</evidence>
<protein>
    <submittedName>
        <fullName evidence="4">HD-GYP domain-containing protein</fullName>
    </submittedName>
</protein>
<dbReference type="CDD" id="cd00077">
    <property type="entry name" value="HDc"/>
    <property type="match status" value="1"/>
</dbReference>